<protein>
    <submittedName>
        <fullName evidence="1">Uncharacterized protein</fullName>
    </submittedName>
</protein>
<dbReference type="EMBL" id="MU003524">
    <property type="protein sequence ID" value="KAF2466505.1"/>
    <property type="molecule type" value="Genomic_DNA"/>
</dbReference>
<proteinExistence type="predicted"/>
<name>A0ACB6QK42_9PLEO</name>
<evidence type="ECO:0000313" key="1">
    <source>
        <dbReference type="EMBL" id="KAF2466505.1"/>
    </source>
</evidence>
<organism evidence="1 2">
    <name type="scientific">Lindgomyces ingoldianus</name>
    <dbReference type="NCBI Taxonomy" id="673940"/>
    <lineage>
        <taxon>Eukaryota</taxon>
        <taxon>Fungi</taxon>
        <taxon>Dikarya</taxon>
        <taxon>Ascomycota</taxon>
        <taxon>Pezizomycotina</taxon>
        <taxon>Dothideomycetes</taxon>
        <taxon>Pleosporomycetidae</taxon>
        <taxon>Pleosporales</taxon>
        <taxon>Lindgomycetaceae</taxon>
        <taxon>Lindgomyces</taxon>
    </lineage>
</organism>
<reference evidence="1" key="1">
    <citation type="journal article" date="2020" name="Stud. Mycol.">
        <title>101 Dothideomycetes genomes: a test case for predicting lifestyles and emergence of pathogens.</title>
        <authorList>
            <person name="Haridas S."/>
            <person name="Albert R."/>
            <person name="Binder M."/>
            <person name="Bloem J."/>
            <person name="Labutti K."/>
            <person name="Salamov A."/>
            <person name="Andreopoulos B."/>
            <person name="Baker S."/>
            <person name="Barry K."/>
            <person name="Bills G."/>
            <person name="Bluhm B."/>
            <person name="Cannon C."/>
            <person name="Castanera R."/>
            <person name="Culley D."/>
            <person name="Daum C."/>
            <person name="Ezra D."/>
            <person name="Gonzalez J."/>
            <person name="Henrissat B."/>
            <person name="Kuo A."/>
            <person name="Liang C."/>
            <person name="Lipzen A."/>
            <person name="Lutzoni F."/>
            <person name="Magnuson J."/>
            <person name="Mondo S."/>
            <person name="Nolan M."/>
            <person name="Ohm R."/>
            <person name="Pangilinan J."/>
            <person name="Park H.-J."/>
            <person name="Ramirez L."/>
            <person name="Alfaro M."/>
            <person name="Sun H."/>
            <person name="Tritt A."/>
            <person name="Yoshinaga Y."/>
            <person name="Zwiers L.-H."/>
            <person name="Turgeon B."/>
            <person name="Goodwin S."/>
            <person name="Spatafora J."/>
            <person name="Crous P."/>
            <person name="Grigoriev I."/>
        </authorList>
    </citation>
    <scope>NUCLEOTIDE SEQUENCE</scope>
    <source>
        <strain evidence="1">ATCC 200398</strain>
    </source>
</reference>
<keyword evidence="2" id="KW-1185">Reference proteome</keyword>
<sequence>MLFTLLMLLSLLFEIIPAQFQANFQSWSSKYECFLAPKVSPALSNFALSVTFARLDLKHRALGNRSPLTSYHLHRRECIILALQFCCKEVIRQQLLGQDRSAKNSCQYHKVGVRLSLTELHGLIAQPKKMSCAMKYHGNTPQGETQGRSLKESVYPKRLTQKQPYHSNFEAFSPQHYQEVKMSTSVTPSNTSLITSSTEIGTTSFKGLKSTQSPTADKFTRRSARASASGSRTRPTSPSNSNIQNWRMYLSSLGLRPPASKPHFQRLHKRQTLRSHPYRRGTGTSRPSLDTKYTVNGIARLDIKRKIEMERRTFSFFNAPFAGIMQSLLLALTAQGFGSRVDVSVVGSEDVLRKELGIRDEFGALCGMAIRYEDKGESVKGLRGDHGRVSRREFDFTVSSSCTKQLKRVWSRLKYVPFNDLISASSDGMGREP</sequence>
<accession>A0ACB6QK42</accession>
<dbReference type="Proteomes" id="UP000799755">
    <property type="component" value="Unassembled WGS sequence"/>
</dbReference>
<evidence type="ECO:0000313" key="2">
    <source>
        <dbReference type="Proteomes" id="UP000799755"/>
    </source>
</evidence>
<comment type="caution">
    <text evidence="1">The sequence shown here is derived from an EMBL/GenBank/DDBJ whole genome shotgun (WGS) entry which is preliminary data.</text>
</comment>
<gene>
    <name evidence="1" type="ORF">BDR25DRAFT_359395</name>
</gene>